<evidence type="ECO:0000256" key="2">
    <source>
        <dbReference type="ARBA" id="ARBA00022857"/>
    </source>
</evidence>
<dbReference type="AlphaFoldDB" id="A0A9P9WYS9"/>
<dbReference type="Gene3D" id="3.90.25.10">
    <property type="entry name" value="UDP-galactose 4-epimerase, domain 1"/>
    <property type="match status" value="1"/>
</dbReference>
<keyword evidence="5" id="KW-1185">Reference proteome</keyword>
<dbReference type="InterPro" id="IPR036291">
    <property type="entry name" value="NAD(P)-bd_dom_sf"/>
</dbReference>
<dbReference type="CDD" id="cd05251">
    <property type="entry name" value="NmrA_like_SDR_a"/>
    <property type="match status" value="1"/>
</dbReference>
<reference evidence="4" key="1">
    <citation type="submission" date="2021-03" db="EMBL/GenBank/DDBJ databases">
        <title>Revisited historic fungal species revealed as producer of novel bioactive compounds through whole genome sequencing and comparative genomics.</title>
        <authorList>
            <person name="Vignolle G.A."/>
            <person name="Hochenegger N."/>
            <person name="Mach R.L."/>
            <person name="Mach-Aigner A.R."/>
            <person name="Javad Rahimi M."/>
            <person name="Salim K.A."/>
            <person name="Chan C.M."/>
            <person name="Lim L.B.L."/>
            <person name="Cai F."/>
            <person name="Druzhinina I.S."/>
            <person name="U'Ren J.M."/>
            <person name="Derntl C."/>
        </authorList>
    </citation>
    <scope>NUCLEOTIDE SEQUENCE</scope>
    <source>
        <strain evidence="4">TUCIM 5799</strain>
    </source>
</reference>
<dbReference type="Gene3D" id="3.40.50.720">
    <property type="entry name" value="NAD(P)-binding Rossmann-like Domain"/>
    <property type="match status" value="1"/>
</dbReference>
<keyword evidence="2" id="KW-0521">NADP</keyword>
<dbReference type="PANTHER" id="PTHR42748:SF25">
    <property type="entry name" value="NMRA FAMILY PROTEIN"/>
    <property type="match status" value="1"/>
</dbReference>
<dbReference type="OrthoDB" id="9997102at2759"/>
<dbReference type="FunFam" id="3.40.50.720:FF:000528">
    <property type="entry name" value="Nucleoside-diphosphate-sugar epimerase family protein"/>
    <property type="match status" value="1"/>
</dbReference>
<organism evidence="4 5">
    <name type="scientific">Neoarthrinium moseri</name>
    <dbReference type="NCBI Taxonomy" id="1658444"/>
    <lineage>
        <taxon>Eukaryota</taxon>
        <taxon>Fungi</taxon>
        <taxon>Dikarya</taxon>
        <taxon>Ascomycota</taxon>
        <taxon>Pezizomycotina</taxon>
        <taxon>Sordariomycetes</taxon>
        <taxon>Xylariomycetidae</taxon>
        <taxon>Amphisphaeriales</taxon>
        <taxon>Apiosporaceae</taxon>
        <taxon>Neoarthrinium</taxon>
    </lineage>
</organism>
<comment type="caution">
    <text evidence="4">The sequence shown here is derived from an EMBL/GenBank/DDBJ whole genome shotgun (WGS) entry which is preliminary data.</text>
</comment>
<dbReference type="PANTHER" id="PTHR42748">
    <property type="entry name" value="NITROGEN METABOLITE REPRESSION PROTEIN NMRA FAMILY MEMBER"/>
    <property type="match status" value="1"/>
</dbReference>
<dbReference type="InterPro" id="IPR051164">
    <property type="entry name" value="NmrA-like_oxidored"/>
</dbReference>
<gene>
    <name evidence="4" type="ORF">JX265_000403</name>
</gene>
<evidence type="ECO:0000313" key="5">
    <source>
        <dbReference type="Proteomes" id="UP000829685"/>
    </source>
</evidence>
<evidence type="ECO:0000313" key="4">
    <source>
        <dbReference type="EMBL" id="KAI1881577.1"/>
    </source>
</evidence>
<feature type="domain" description="NmrA-like" evidence="3">
    <location>
        <begin position="2"/>
        <end position="288"/>
    </location>
</feature>
<dbReference type="SUPFAM" id="SSF51735">
    <property type="entry name" value="NAD(P)-binding Rossmann-fold domains"/>
    <property type="match status" value="1"/>
</dbReference>
<proteinExistence type="inferred from homology"/>
<dbReference type="GO" id="GO:0005634">
    <property type="term" value="C:nucleus"/>
    <property type="evidence" value="ECO:0007669"/>
    <property type="project" value="TreeGrafter"/>
</dbReference>
<name>A0A9P9WYS9_9PEZI</name>
<evidence type="ECO:0000259" key="3">
    <source>
        <dbReference type="Pfam" id="PF05368"/>
    </source>
</evidence>
<comment type="similarity">
    <text evidence="1">Belongs to the NmrA-type oxidoreductase family.</text>
</comment>
<evidence type="ECO:0000256" key="1">
    <source>
        <dbReference type="ARBA" id="ARBA00006328"/>
    </source>
</evidence>
<accession>A0A9P9WYS9</accession>
<dbReference type="Proteomes" id="UP000829685">
    <property type="component" value="Unassembled WGS sequence"/>
</dbReference>
<sequence>MAKVLLITGATGNQGGAVIDALLSLKSTAFNILAVTRNASGAGAKRLSAKSPSIKIVQGDLDDVPAIFREASKVESKPIWGVYSVQVSMGKNVTLESEVAQGKALIDESIKHGVKHFVYSSVERGGDEHSWENPTPVPHFQSKYQIERYLRDSTASGSNDAEMGWTILRPVAFMDNLKPGFPTKVFLAAMNNWLEKDKTTQWVAVRDIGIFAAKAFEEPEQWNHRSVGLAGDELTFNQLKDAFEKVTGEPAPVTYWFFGSALTTMVTEVKLMISWFAEEGYRANIPERRRDHPSLLTMEKWLGEESGFAK</sequence>
<protein>
    <recommendedName>
        <fullName evidence="3">NmrA-like domain-containing protein</fullName>
    </recommendedName>
</protein>
<dbReference type="Pfam" id="PF05368">
    <property type="entry name" value="NmrA"/>
    <property type="match status" value="1"/>
</dbReference>
<dbReference type="InterPro" id="IPR008030">
    <property type="entry name" value="NmrA-like"/>
</dbReference>
<dbReference type="EMBL" id="JAFIMR010000001">
    <property type="protein sequence ID" value="KAI1881577.1"/>
    <property type="molecule type" value="Genomic_DNA"/>
</dbReference>